<evidence type="ECO:0000256" key="3">
    <source>
        <dbReference type="ARBA" id="ARBA00022553"/>
    </source>
</evidence>
<evidence type="ECO:0000259" key="15">
    <source>
        <dbReference type="PROSITE" id="PS50110"/>
    </source>
</evidence>
<reference evidence="16 17" key="1">
    <citation type="submission" date="2014-09" db="EMBL/GenBank/DDBJ databases">
        <title>Vibrio maritimus JCM 19235. (C45) whole genome shotgun sequence.</title>
        <authorList>
            <person name="Sawabe T."/>
            <person name="Meirelles P."/>
            <person name="Nakanishi M."/>
            <person name="Sayaka M."/>
            <person name="Hattori M."/>
            <person name="Ohkuma M."/>
        </authorList>
    </citation>
    <scope>NUCLEOTIDE SEQUENCE [LARGE SCALE GENOMIC DNA]</scope>
    <source>
        <strain evidence="17">JCM19235</strain>
    </source>
</reference>
<dbReference type="AlphaFoldDB" id="A0A090RUX5"/>
<keyword evidence="9" id="KW-0902">Two-component regulatory system</keyword>
<comment type="caution">
    <text evidence="16">The sequence shown here is derived from an EMBL/GenBank/DDBJ whole genome shotgun (WGS) entry which is preliminary data.</text>
</comment>
<dbReference type="Pfam" id="PF02518">
    <property type="entry name" value="HATPase_c"/>
    <property type="match status" value="1"/>
</dbReference>
<dbReference type="GO" id="GO:0000155">
    <property type="term" value="F:phosphorelay sensor kinase activity"/>
    <property type="evidence" value="ECO:0007669"/>
    <property type="project" value="InterPro"/>
</dbReference>
<evidence type="ECO:0000256" key="13">
    <source>
        <dbReference type="SAM" id="Phobius"/>
    </source>
</evidence>
<dbReference type="Pfam" id="PF00512">
    <property type="entry name" value="HisKA"/>
    <property type="match status" value="1"/>
</dbReference>
<evidence type="ECO:0000256" key="6">
    <source>
        <dbReference type="ARBA" id="ARBA00022777"/>
    </source>
</evidence>
<evidence type="ECO:0000256" key="7">
    <source>
        <dbReference type="ARBA" id="ARBA00022801"/>
    </source>
</evidence>
<feature type="transmembrane region" description="Helical" evidence="13">
    <location>
        <begin position="68"/>
        <end position="86"/>
    </location>
</feature>
<dbReference type="SMART" id="SM00448">
    <property type="entry name" value="REC"/>
    <property type="match status" value="1"/>
</dbReference>
<dbReference type="PANTHER" id="PTHR45339:SF1">
    <property type="entry name" value="HYBRID SIGNAL TRANSDUCTION HISTIDINE KINASE J"/>
    <property type="match status" value="1"/>
</dbReference>
<dbReference type="FunFam" id="1.10.287.130:FF:000002">
    <property type="entry name" value="Two-component osmosensing histidine kinase"/>
    <property type="match status" value="1"/>
</dbReference>
<dbReference type="PRINTS" id="PR00344">
    <property type="entry name" value="BCTRLSENSOR"/>
</dbReference>
<dbReference type="SMART" id="SM00388">
    <property type="entry name" value="HisKA"/>
    <property type="match status" value="1"/>
</dbReference>
<proteinExistence type="predicted"/>
<dbReference type="Proteomes" id="UP000029228">
    <property type="component" value="Unassembled WGS sequence"/>
</dbReference>
<gene>
    <name evidence="16" type="ORF">JCM19235_2494</name>
</gene>
<dbReference type="InterPro" id="IPR001789">
    <property type="entry name" value="Sig_transdc_resp-reg_receiver"/>
</dbReference>
<dbReference type="SMART" id="SM00387">
    <property type="entry name" value="HATPase_c"/>
    <property type="match status" value="1"/>
</dbReference>
<evidence type="ECO:0000256" key="2">
    <source>
        <dbReference type="ARBA" id="ARBA00012438"/>
    </source>
</evidence>
<evidence type="ECO:0000256" key="12">
    <source>
        <dbReference type="PROSITE-ProRule" id="PRU00169"/>
    </source>
</evidence>
<dbReference type="CDD" id="cd00082">
    <property type="entry name" value="HisKA"/>
    <property type="match status" value="1"/>
</dbReference>
<dbReference type="Gene3D" id="3.40.50.2300">
    <property type="match status" value="1"/>
</dbReference>
<dbReference type="InterPro" id="IPR036890">
    <property type="entry name" value="HATPase_C_sf"/>
</dbReference>
<name>A0A090RUX5_9VIBR</name>
<dbReference type="EC" id="2.7.13.3" evidence="2"/>
<dbReference type="FunFam" id="3.30.565.10:FF:000010">
    <property type="entry name" value="Sensor histidine kinase RcsC"/>
    <property type="match status" value="1"/>
</dbReference>
<protein>
    <recommendedName>
        <fullName evidence="11">Sensory/regulatory protein RpfC</fullName>
        <ecNumber evidence="2">2.7.13.3</ecNumber>
    </recommendedName>
</protein>
<dbReference type="PANTHER" id="PTHR45339">
    <property type="entry name" value="HYBRID SIGNAL TRANSDUCTION HISTIDINE KINASE J"/>
    <property type="match status" value="1"/>
</dbReference>
<dbReference type="SUPFAM" id="SSF47384">
    <property type="entry name" value="Homodimeric domain of signal transducing histidine kinase"/>
    <property type="match status" value="1"/>
</dbReference>
<feature type="domain" description="Histidine kinase" evidence="14">
    <location>
        <begin position="116"/>
        <end position="337"/>
    </location>
</feature>
<dbReference type="Gene3D" id="1.10.287.130">
    <property type="match status" value="1"/>
</dbReference>
<evidence type="ECO:0000256" key="10">
    <source>
        <dbReference type="ARBA" id="ARBA00064003"/>
    </source>
</evidence>
<evidence type="ECO:0000256" key="1">
    <source>
        <dbReference type="ARBA" id="ARBA00000085"/>
    </source>
</evidence>
<dbReference type="InterPro" id="IPR036097">
    <property type="entry name" value="HisK_dim/P_sf"/>
</dbReference>
<keyword evidence="7" id="KW-0378">Hydrolase</keyword>
<dbReference type="PROSITE" id="PS50109">
    <property type="entry name" value="HIS_KIN"/>
    <property type="match status" value="1"/>
</dbReference>
<evidence type="ECO:0000256" key="5">
    <source>
        <dbReference type="ARBA" id="ARBA00022741"/>
    </source>
</evidence>
<evidence type="ECO:0000256" key="8">
    <source>
        <dbReference type="ARBA" id="ARBA00022840"/>
    </source>
</evidence>
<keyword evidence="3 12" id="KW-0597">Phosphoprotein</keyword>
<dbReference type="SUPFAM" id="SSF55874">
    <property type="entry name" value="ATPase domain of HSP90 chaperone/DNA topoisomerase II/histidine kinase"/>
    <property type="match status" value="1"/>
</dbReference>
<dbReference type="InterPro" id="IPR011006">
    <property type="entry name" value="CheY-like_superfamily"/>
</dbReference>
<dbReference type="InterPro" id="IPR003594">
    <property type="entry name" value="HATPase_dom"/>
</dbReference>
<evidence type="ECO:0000256" key="4">
    <source>
        <dbReference type="ARBA" id="ARBA00022679"/>
    </source>
</evidence>
<keyword evidence="6" id="KW-0418">Kinase</keyword>
<accession>A0A090RUX5</accession>
<dbReference type="InterPro" id="IPR003661">
    <property type="entry name" value="HisK_dim/P_dom"/>
</dbReference>
<organism evidence="16 17">
    <name type="scientific">Vibrio maritimus</name>
    <dbReference type="NCBI Taxonomy" id="990268"/>
    <lineage>
        <taxon>Bacteria</taxon>
        <taxon>Pseudomonadati</taxon>
        <taxon>Pseudomonadota</taxon>
        <taxon>Gammaproteobacteria</taxon>
        <taxon>Vibrionales</taxon>
        <taxon>Vibrionaceae</taxon>
        <taxon>Vibrio</taxon>
    </lineage>
</organism>
<keyword evidence="13" id="KW-0472">Membrane</keyword>
<keyword evidence="4" id="KW-0808">Transferase</keyword>
<dbReference type="STRING" id="990268.JCM19235_2494"/>
<dbReference type="PROSITE" id="PS50110">
    <property type="entry name" value="RESPONSE_REGULATORY"/>
    <property type="match status" value="1"/>
</dbReference>
<keyword evidence="13" id="KW-0812">Transmembrane</keyword>
<dbReference type="SUPFAM" id="SSF52172">
    <property type="entry name" value="CheY-like"/>
    <property type="match status" value="1"/>
</dbReference>
<feature type="modified residue" description="4-aspartylphosphate" evidence="12">
    <location>
        <position position="522"/>
    </location>
</feature>
<dbReference type="Gene3D" id="3.30.565.10">
    <property type="entry name" value="Histidine kinase-like ATPase, C-terminal domain"/>
    <property type="match status" value="1"/>
</dbReference>
<dbReference type="InterPro" id="IPR005467">
    <property type="entry name" value="His_kinase_dom"/>
</dbReference>
<dbReference type="CDD" id="cd16922">
    <property type="entry name" value="HATPase_EvgS-ArcB-TorS-like"/>
    <property type="match status" value="1"/>
</dbReference>
<dbReference type="GO" id="GO:0005524">
    <property type="term" value="F:ATP binding"/>
    <property type="evidence" value="ECO:0007669"/>
    <property type="project" value="UniProtKB-KW"/>
</dbReference>
<comment type="subunit">
    <text evidence="10">At low DSF concentrations, interacts with RpfF.</text>
</comment>
<evidence type="ECO:0000313" key="16">
    <source>
        <dbReference type="EMBL" id="GAL19071.1"/>
    </source>
</evidence>
<dbReference type="GO" id="GO:0016787">
    <property type="term" value="F:hydrolase activity"/>
    <property type="evidence" value="ECO:0007669"/>
    <property type="project" value="UniProtKB-KW"/>
</dbReference>
<evidence type="ECO:0000256" key="11">
    <source>
        <dbReference type="ARBA" id="ARBA00068150"/>
    </source>
</evidence>
<keyword evidence="8" id="KW-0067">ATP-binding</keyword>
<keyword evidence="13" id="KW-1133">Transmembrane helix</keyword>
<dbReference type="Pfam" id="PF00072">
    <property type="entry name" value="Response_reg"/>
    <property type="match status" value="1"/>
</dbReference>
<dbReference type="CDD" id="cd17546">
    <property type="entry name" value="REC_hyHK_CKI1_RcsC-like"/>
    <property type="match status" value="1"/>
</dbReference>
<evidence type="ECO:0000259" key="14">
    <source>
        <dbReference type="PROSITE" id="PS50109"/>
    </source>
</evidence>
<feature type="domain" description="Response regulatory" evidence="15">
    <location>
        <begin position="471"/>
        <end position="592"/>
    </location>
</feature>
<evidence type="ECO:0000256" key="9">
    <source>
        <dbReference type="ARBA" id="ARBA00023012"/>
    </source>
</evidence>
<dbReference type="EMBL" id="BBMR01000003">
    <property type="protein sequence ID" value="GAL19071.1"/>
    <property type="molecule type" value="Genomic_DNA"/>
</dbReference>
<keyword evidence="5" id="KW-0547">Nucleotide-binding</keyword>
<evidence type="ECO:0000313" key="17">
    <source>
        <dbReference type="Proteomes" id="UP000029228"/>
    </source>
</evidence>
<comment type="catalytic activity">
    <reaction evidence="1">
        <text>ATP + protein L-histidine = ADP + protein N-phospho-L-histidine.</text>
        <dbReference type="EC" id="2.7.13.3"/>
    </reaction>
</comment>
<sequence>MFSRFQEFRLAFYGLQGAYEEFGYSHNQGELGELRATIHQLEGALNTLFNELPPLIAQKLSDVENNRVLATIAFVAAVLLVLLYIIRQISALEKQLINAREHEIQANRAKSAFLANMSHEIRTPLNGILGMTEILGDTRLTASQKDHLATINASSQTLLMLINDILDLSKIESGHLEICPHTTAIKETIYDTAALIAPKAQQKSLDILIEIDPDVPDYVQADEQKVRQTLMNLASNAIKFTEAGHIAFKLKASDTNQDTVTLGFVVADTGIGIDQEKQKRVFEEFKQENSDTSKDYGGTGLGLAICSKMVEMMGGKITLTSAKGKGSTFSFELTFERDNHSVKNELAKSICYVTHSPNPLLMDEFKRYKLEVFTRHDVDESFNEFNENTIVVFDDASILPSLKRCANHLPHVLLRDNKAALDCSNIDVSAFITSPLFGNRLINTLRQSNVEQSEQPTDIKVEDDVDRKHFKILVVEDNKVNQQIVSLNLKKLSIDFVIANNGQEAVDIYQQQHSSIGLVLMDCMMPVLDGFEATKAIREFEKSQELKQTHIIALTASVLDDDIKKCYDSGMDDYLPKPFKRDILMEKLDARFQNA</sequence>
<dbReference type="InterPro" id="IPR004358">
    <property type="entry name" value="Sig_transdc_His_kin-like_C"/>
</dbReference>
<keyword evidence="17" id="KW-1185">Reference proteome</keyword>